<dbReference type="InterPro" id="IPR032311">
    <property type="entry name" value="DUF4982"/>
</dbReference>
<dbReference type="InterPro" id="IPR013783">
    <property type="entry name" value="Ig-like_fold"/>
</dbReference>
<organism evidence="12 13">
    <name type="scientific">Parafilimonas terrae</name>
    <dbReference type="NCBI Taxonomy" id="1465490"/>
    <lineage>
        <taxon>Bacteria</taxon>
        <taxon>Pseudomonadati</taxon>
        <taxon>Bacteroidota</taxon>
        <taxon>Chitinophagia</taxon>
        <taxon>Chitinophagales</taxon>
        <taxon>Chitinophagaceae</taxon>
        <taxon>Parafilimonas</taxon>
    </lineage>
</organism>
<keyword evidence="7" id="KW-0472">Membrane</keyword>
<sequence>MVYIVSHTWPDRWTTAGIKNNITVYSNCDEVELFNDVNATSFGKQKRNGIGTHFTWNNVNIQYNILYAVGYVNGKAVAKDKIVLHHLPAAPHYKNLFAEKSNDVIAPDKNLNYIYRINCGGNNYKDVFGNEWLADVPFAYNKKFGSLSWADDYTNVPAVFASQANNNDAVEATTAWPLFQSFRYGLNKLQYNFPVANGDYVVELYFAEPWYGLANINAKGWRLFDIAINDAVVEKNTDLFNEAGYNHAVKKSFKIHVSTGKINISFPNEKAGEAVVMAIAIAAENKQLETVTSVQGIIKNLSSNVPASVQYWMNTGDMFFSNQPYSFSELPPALYGAEWIQSTFDSTQSLYKYNFTVSQKADVYVACEDTSAIINTSGFGATNSCMQTGGFSQKKLAVYKKRCNKDEEVFVQLKQPCIIAVNEAVDIAASYDLRSSVSYNLNNALITGAGFTKDSMYNKYAVRFNNQSGDTVAWKISVGVAGMYAIKLRYRTDDDEEKQLKMQITDAEGNLINEKPLKIPSYQKEKWGTYETDTGSYINAGNYNIVFQTIHAKNLSVSSIEIQ</sequence>
<dbReference type="Proteomes" id="UP000199031">
    <property type="component" value="Unassembled WGS sequence"/>
</dbReference>
<keyword evidence="5" id="KW-0256">Endoplasmic reticulum</keyword>
<name>A0A1I5TQE5_9BACT</name>
<comment type="subcellular location">
    <subcellularLocation>
        <location evidence="1">Endoplasmic reticulum membrane</location>
        <topology evidence="1">Single-pass type I membrane protein</topology>
    </subcellularLocation>
</comment>
<dbReference type="Gene3D" id="2.60.120.260">
    <property type="entry name" value="Galactose-binding domain-like"/>
    <property type="match status" value="1"/>
</dbReference>
<feature type="domain" description="Malectin" evidence="10">
    <location>
        <begin position="114"/>
        <end position="278"/>
    </location>
</feature>
<dbReference type="SUPFAM" id="SSF49785">
    <property type="entry name" value="Galactose-binding domain-like"/>
    <property type="match status" value="2"/>
</dbReference>
<dbReference type="STRING" id="1465490.SAMN05444277_102220"/>
<keyword evidence="13" id="KW-1185">Reference proteome</keyword>
<keyword evidence="3" id="KW-0812">Transmembrane</keyword>
<evidence type="ECO:0008006" key="14">
    <source>
        <dbReference type="Google" id="ProtNLM"/>
    </source>
</evidence>
<keyword evidence="6" id="KW-1133">Transmembrane helix</keyword>
<dbReference type="AlphaFoldDB" id="A0A1I5TQE5"/>
<dbReference type="Gene3D" id="2.60.120.430">
    <property type="entry name" value="Galactose-binding lectin"/>
    <property type="match status" value="1"/>
</dbReference>
<keyword evidence="4" id="KW-0732">Signal</keyword>
<evidence type="ECO:0000256" key="5">
    <source>
        <dbReference type="ARBA" id="ARBA00022824"/>
    </source>
</evidence>
<evidence type="ECO:0000313" key="13">
    <source>
        <dbReference type="Proteomes" id="UP000199031"/>
    </source>
</evidence>
<proteinExistence type="inferred from homology"/>
<evidence type="ECO:0000259" key="11">
    <source>
        <dbReference type="Pfam" id="PF16355"/>
    </source>
</evidence>
<accession>A0A1I5TQE5</accession>
<dbReference type="GO" id="GO:0030246">
    <property type="term" value="F:carbohydrate binding"/>
    <property type="evidence" value="ECO:0007669"/>
    <property type="project" value="InterPro"/>
</dbReference>
<keyword evidence="9" id="KW-0119">Carbohydrate metabolism</keyword>
<evidence type="ECO:0000256" key="1">
    <source>
        <dbReference type="ARBA" id="ARBA00004115"/>
    </source>
</evidence>
<dbReference type="InterPro" id="IPR039155">
    <property type="entry name" value="MLEC"/>
</dbReference>
<evidence type="ECO:0000313" key="12">
    <source>
        <dbReference type="EMBL" id="SFP84576.1"/>
    </source>
</evidence>
<evidence type="ECO:0000256" key="7">
    <source>
        <dbReference type="ARBA" id="ARBA00023136"/>
    </source>
</evidence>
<evidence type="ECO:0000256" key="6">
    <source>
        <dbReference type="ARBA" id="ARBA00022989"/>
    </source>
</evidence>
<dbReference type="InterPro" id="IPR008979">
    <property type="entry name" value="Galactose-bd-like_sf"/>
</dbReference>
<dbReference type="Gene3D" id="2.60.40.10">
    <property type="entry name" value="Immunoglobulins"/>
    <property type="match status" value="1"/>
</dbReference>
<evidence type="ECO:0000256" key="8">
    <source>
        <dbReference type="ARBA" id="ARBA00023180"/>
    </source>
</evidence>
<dbReference type="RefSeq" id="WP_177191826.1">
    <property type="nucleotide sequence ID" value="NZ_FOXQ01000002.1"/>
</dbReference>
<dbReference type="Pfam" id="PF11721">
    <property type="entry name" value="Malectin"/>
    <property type="match status" value="1"/>
</dbReference>
<dbReference type="PANTHER" id="PTHR13460">
    <property type="match status" value="1"/>
</dbReference>
<keyword evidence="8" id="KW-0325">Glycoprotein</keyword>
<comment type="similarity">
    <text evidence="2">Belongs to the malectin family.</text>
</comment>
<dbReference type="EMBL" id="FOXQ01000002">
    <property type="protein sequence ID" value="SFP84576.1"/>
    <property type="molecule type" value="Genomic_DNA"/>
</dbReference>
<dbReference type="PANTHER" id="PTHR13460:SF0">
    <property type="entry name" value="MALECTIN"/>
    <property type="match status" value="1"/>
</dbReference>
<dbReference type="GO" id="GO:0016020">
    <property type="term" value="C:membrane"/>
    <property type="evidence" value="ECO:0007669"/>
    <property type="project" value="TreeGrafter"/>
</dbReference>
<dbReference type="InterPro" id="IPR021720">
    <property type="entry name" value="Malectin_dom"/>
</dbReference>
<dbReference type="Pfam" id="PF16355">
    <property type="entry name" value="DUF4982"/>
    <property type="match status" value="1"/>
</dbReference>
<reference evidence="12 13" key="1">
    <citation type="submission" date="2016-10" db="EMBL/GenBank/DDBJ databases">
        <authorList>
            <person name="de Groot N.N."/>
        </authorList>
    </citation>
    <scope>NUCLEOTIDE SEQUENCE [LARGE SCALE GENOMIC DNA]</scope>
    <source>
        <strain evidence="12 13">DSM 28286</strain>
    </source>
</reference>
<protein>
    <recommendedName>
        <fullName evidence="14">Carbohydrate binding module (Family 6)</fullName>
    </recommendedName>
</protein>
<evidence type="ECO:0000259" key="10">
    <source>
        <dbReference type="Pfam" id="PF11721"/>
    </source>
</evidence>
<evidence type="ECO:0000256" key="4">
    <source>
        <dbReference type="ARBA" id="ARBA00022729"/>
    </source>
</evidence>
<evidence type="ECO:0000256" key="9">
    <source>
        <dbReference type="ARBA" id="ARBA00023277"/>
    </source>
</evidence>
<evidence type="ECO:0000256" key="2">
    <source>
        <dbReference type="ARBA" id="ARBA00009141"/>
    </source>
</evidence>
<feature type="domain" description="DUF4982" evidence="11">
    <location>
        <begin position="20"/>
        <end position="78"/>
    </location>
</feature>
<evidence type="ECO:0000256" key="3">
    <source>
        <dbReference type="ARBA" id="ARBA00022692"/>
    </source>
</evidence>
<gene>
    <name evidence="12" type="ORF">SAMN05444277_102220</name>
</gene>